<reference evidence="3" key="1">
    <citation type="submission" date="2021-01" db="EMBL/GenBank/DDBJ databases">
        <authorList>
            <person name="Corre E."/>
            <person name="Pelletier E."/>
            <person name="Niang G."/>
            <person name="Scheremetjew M."/>
            <person name="Finn R."/>
            <person name="Kale V."/>
            <person name="Holt S."/>
            <person name="Cochrane G."/>
            <person name="Meng A."/>
            <person name="Brown T."/>
            <person name="Cohen L."/>
        </authorList>
    </citation>
    <scope>NUCLEOTIDE SEQUENCE</scope>
    <source>
        <strain evidence="3">RCC1130</strain>
    </source>
</reference>
<gene>
    <name evidence="3" type="ORF">CLEP1334_LOCUS14966</name>
</gene>
<name>A0A7S0NXC5_9EUKA</name>
<dbReference type="AlphaFoldDB" id="A0A7S0NXC5"/>
<feature type="signal peptide" evidence="2">
    <location>
        <begin position="1"/>
        <end position="20"/>
    </location>
</feature>
<keyword evidence="2" id="KW-0732">Signal</keyword>
<evidence type="ECO:0000256" key="2">
    <source>
        <dbReference type="SAM" id="SignalP"/>
    </source>
</evidence>
<dbReference type="EMBL" id="HBER01029822">
    <property type="protein sequence ID" value="CAD8539683.1"/>
    <property type="molecule type" value="Transcribed_RNA"/>
</dbReference>
<feature type="region of interest" description="Disordered" evidence="1">
    <location>
        <begin position="375"/>
        <end position="397"/>
    </location>
</feature>
<evidence type="ECO:0000256" key="1">
    <source>
        <dbReference type="SAM" id="MobiDB-lite"/>
    </source>
</evidence>
<protein>
    <submittedName>
        <fullName evidence="3">Uncharacterized protein</fullName>
    </submittedName>
</protein>
<organism evidence="3">
    <name type="scientific">Calcidiscus leptoporus</name>
    <dbReference type="NCBI Taxonomy" id="127549"/>
    <lineage>
        <taxon>Eukaryota</taxon>
        <taxon>Haptista</taxon>
        <taxon>Haptophyta</taxon>
        <taxon>Prymnesiophyceae</taxon>
        <taxon>Coccolithales</taxon>
        <taxon>Calcidiscaceae</taxon>
        <taxon>Calcidiscus</taxon>
    </lineage>
</organism>
<feature type="chain" id="PRO_5030950818" evidence="2">
    <location>
        <begin position="21"/>
        <end position="397"/>
    </location>
</feature>
<proteinExistence type="predicted"/>
<accession>A0A7S0NXC5</accession>
<sequence length="397" mass="42545">MMHVLLGAVLSLQCGELKYAFQNSLCCDAGADGSVQLLDAFPALESTIARALTSRFAQAAINTCSELNAAYTQYECCGAPPDKVVEPSSVCAEGDELLEVVWSYSYQSARPPTVNAFQPFLEQYVDNDMRITGYDGETGDRLLRLAFDGDSWFEAPGSNPTPATTPCGCEVNGVQFCNFDAGATGSCEPCADFATPEQCLNGGFPPAGTLDCVARCFPATVFPISAEERRDSDFFVESVRAVDGVGESYWAYPYIVGFDSDLSIQPLPIANGTNPGVLSYQVQACLPKSVICGGADSENVNCESACYVAGLDNDFAAEMELGGRIAEFSESKGTFDGEVVLEQRMQAANPLFLALDEDMQPNFFGNCTYLPRSSGRRLGRASSWSRPGHAPAPREIA</sequence>
<evidence type="ECO:0000313" key="3">
    <source>
        <dbReference type="EMBL" id="CAD8539683.1"/>
    </source>
</evidence>